<gene>
    <name evidence="1" type="ORF">NEISUBOT_04973</name>
</gene>
<name>A0A9W5IPP1_NEISU</name>
<dbReference type="EMBL" id="ACEO02000010">
    <property type="protein sequence ID" value="EFC51480.1"/>
    <property type="molecule type" value="Genomic_DNA"/>
</dbReference>
<protein>
    <submittedName>
        <fullName evidence="1">Uncharacterized protein</fullName>
    </submittedName>
</protein>
<organism evidence="1 2">
    <name type="scientific">Neisseria subflava NJ9703</name>
    <dbReference type="NCBI Taxonomy" id="546268"/>
    <lineage>
        <taxon>Bacteria</taxon>
        <taxon>Pseudomonadati</taxon>
        <taxon>Pseudomonadota</taxon>
        <taxon>Betaproteobacteria</taxon>
        <taxon>Neisseriales</taxon>
        <taxon>Neisseriaceae</taxon>
        <taxon>Neisseria</taxon>
    </lineage>
</organism>
<reference evidence="1 2" key="1">
    <citation type="submission" date="2010-01" db="EMBL/GenBank/DDBJ databases">
        <authorList>
            <person name="Weinstock G."/>
            <person name="Sodergren E."/>
            <person name="Clifton S."/>
            <person name="Fulton L."/>
            <person name="Fulton B."/>
            <person name="Courtney L."/>
            <person name="Fronick C."/>
            <person name="Harrison M."/>
            <person name="Strong C."/>
            <person name="Farmer C."/>
            <person name="Delahaunty K."/>
            <person name="Markovic C."/>
            <person name="Hall O."/>
            <person name="Minx P."/>
            <person name="Tomlinson C."/>
            <person name="Mitreva M."/>
            <person name="Nelson J."/>
            <person name="Hou S."/>
            <person name="Wollam A."/>
            <person name="Pepin K.H."/>
            <person name="Johnson M."/>
            <person name="Bhonagiri V."/>
            <person name="Nash W.E."/>
            <person name="Warren W."/>
            <person name="Chinwalla A."/>
            <person name="Mardis E.R."/>
            <person name="Wilson R.K."/>
        </authorList>
    </citation>
    <scope>NUCLEOTIDE SEQUENCE [LARGE SCALE GENOMIC DNA]</scope>
    <source>
        <strain evidence="1 2">NJ9703</strain>
    </source>
</reference>
<dbReference type="AlphaFoldDB" id="A0A9W5IPP1"/>
<accession>A0A9W5IPP1</accession>
<comment type="caution">
    <text evidence="1">The sequence shown here is derived from an EMBL/GenBank/DDBJ whole genome shotgun (WGS) entry which is preliminary data.</text>
</comment>
<evidence type="ECO:0000313" key="1">
    <source>
        <dbReference type="EMBL" id="EFC51480.1"/>
    </source>
</evidence>
<proteinExistence type="predicted"/>
<sequence>MKHKKNNKYYPTLFITSGPQGHTFPYRHQTGLADAPFFLG</sequence>
<dbReference type="Proteomes" id="UP000004621">
    <property type="component" value="Unassembled WGS sequence"/>
</dbReference>
<evidence type="ECO:0000313" key="2">
    <source>
        <dbReference type="Proteomes" id="UP000004621"/>
    </source>
</evidence>